<evidence type="ECO:0000313" key="2">
    <source>
        <dbReference type="Proteomes" id="UP000034617"/>
    </source>
</evidence>
<evidence type="ECO:0000313" key="1">
    <source>
        <dbReference type="EMBL" id="KKT38842.1"/>
    </source>
</evidence>
<comment type="caution">
    <text evidence="1">The sequence shown here is derived from an EMBL/GenBank/DDBJ whole genome shotgun (WGS) entry which is preliminary data.</text>
</comment>
<name>A0A0G1J468_9BACT</name>
<sequence>MKLRGNRLKRKLHNFKITGRRIILIFVCESYNCNKFTGYIG</sequence>
<dbReference type="AlphaFoldDB" id="A0A0G1J468"/>
<gene>
    <name evidence="1" type="ORF">UW22_C0005G0016</name>
</gene>
<protein>
    <submittedName>
        <fullName evidence="1">Uncharacterized protein</fullName>
    </submittedName>
</protein>
<organism evidence="1 2">
    <name type="scientific">Candidatus Gottesmanbacteria bacterium GW2011_GWB1_44_11c</name>
    <dbReference type="NCBI Taxonomy" id="1618447"/>
    <lineage>
        <taxon>Bacteria</taxon>
        <taxon>Candidatus Gottesmaniibacteriota</taxon>
    </lineage>
</organism>
<dbReference type="EMBL" id="LCHM01000005">
    <property type="protein sequence ID" value="KKT38842.1"/>
    <property type="molecule type" value="Genomic_DNA"/>
</dbReference>
<proteinExistence type="predicted"/>
<reference evidence="1 2" key="1">
    <citation type="journal article" date="2015" name="Nature">
        <title>rRNA introns, odd ribosomes, and small enigmatic genomes across a large radiation of phyla.</title>
        <authorList>
            <person name="Brown C.T."/>
            <person name="Hug L.A."/>
            <person name="Thomas B.C."/>
            <person name="Sharon I."/>
            <person name="Castelle C.J."/>
            <person name="Singh A."/>
            <person name="Wilkins M.J."/>
            <person name="Williams K.H."/>
            <person name="Banfield J.F."/>
        </authorList>
    </citation>
    <scope>NUCLEOTIDE SEQUENCE [LARGE SCALE GENOMIC DNA]</scope>
</reference>
<accession>A0A0G1J468</accession>
<dbReference type="Proteomes" id="UP000034617">
    <property type="component" value="Unassembled WGS sequence"/>
</dbReference>